<feature type="transmembrane region" description="Helical" evidence="12">
    <location>
        <begin position="188"/>
        <end position="208"/>
    </location>
</feature>
<dbReference type="RefSeq" id="XP_020067667.1">
    <property type="nucleotide sequence ID" value="XM_020216071.1"/>
</dbReference>
<sequence length="530" mass="61530">MQRYLRQLCQNPLESKELKRPSLADNTEYQSSASTLGTLSSPARERAAGEAELAEVTEETSVMADQQTLETYKTSRRIKVNRRIYKGKVKSKLDDVKFEHAHSILDEVDTTKSKYKGFYVMIWFSIAVTNLDFMVNHLLEHGLESDILATMGKDLTAVALTDLAMYLSMYFVVVVQKAICCGWITWHGSGWLVTSAYELAFTVFFLYLAQWKDFPWIGKIFLFLHSMVQLMKMHSYSFYNGYLWNIVEELNESRGLLKKSDTLSKEVVDHLNESVEFCQSELASQSTTTPFPGNLTWGNFFQFTMFPTVVYQIDYPRTPRIRPHYLFKKLAAVFGVIMLMIVVAQTTLYPIAMRAISLRSLPLAERLCHYPLLLLDTMPSFFLIYILDFYLIWDAILNAIAELTRFADRDFYGDWWNCTSWYEFSKLWNKPVHNFLLRHVYHSSLSAFQLNKQQATLLTFLLSSVIHELAMFVIFHKLRGYLLIFQMLQLPLIYLHKLPFMKDKDTLNNALFWAGIATGPSIMCTLYLTF</sequence>
<feature type="transmembrane region" description="Helical" evidence="12">
    <location>
        <begin position="155"/>
        <end position="176"/>
    </location>
</feature>
<feature type="transmembrane region" description="Helical" evidence="12">
    <location>
        <begin position="214"/>
        <end position="231"/>
    </location>
</feature>
<dbReference type="STRING" id="983966.A0A1E4RTS0"/>
<dbReference type="PANTHER" id="PTHR10408">
    <property type="entry name" value="STEROL O-ACYLTRANSFERASE"/>
    <property type="match status" value="1"/>
</dbReference>
<gene>
    <name evidence="13" type="ORF">CYBJADRAFT_170105</name>
</gene>
<keyword evidence="3 10" id="KW-0808">Transferase</keyword>
<protein>
    <recommendedName>
        <fullName evidence="10">O-acyltransferase</fullName>
    </recommendedName>
</protein>
<dbReference type="OrthoDB" id="10039049at2759"/>
<feature type="transmembrane region" description="Helical" evidence="12">
    <location>
        <begin position="481"/>
        <end position="498"/>
    </location>
</feature>
<keyword evidence="4 12" id="KW-0812">Transmembrane</keyword>
<feature type="transmembrane region" description="Helical" evidence="12">
    <location>
        <begin position="117"/>
        <end position="135"/>
    </location>
</feature>
<keyword evidence="7 10" id="KW-0472">Membrane</keyword>
<evidence type="ECO:0000256" key="10">
    <source>
        <dbReference type="PIRNR" id="PIRNR000439"/>
    </source>
</evidence>
<feature type="transmembrane region" description="Helical" evidence="12">
    <location>
        <begin position="330"/>
        <end position="352"/>
    </location>
</feature>
<dbReference type="PIRSF" id="PIRSF000439">
    <property type="entry name" value="Oat_ACAT_DAG_ARE"/>
    <property type="match status" value="1"/>
</dbReference>
<evidence type="ECO:0000256" key="7">
    <source>
        <dbReference type="ARBA" id="ARBA00023136"/>
    </source>
</evidence>
<name>A0A1E4RTS0_CYBJN</name>
<evidence type="ECO:0000256" key="3">
    <source>
        <dbReference type="ARBA" id="ARBA00022679"/>
    </source>
</evidence>
<comment type="function">
    <text evidence="9">Sterol O-acyltransferase that catalyzes the formation of stery esters.</text>
</comment>
<dbReference type="InterPro" id="IPR014371">
    <property type="entry name" value="Oat_ACAT_DAG_ARE"/>
</dbReference>
<evidence type="ECO:0000256" key="5">
    <source>
        <dbReference type="ARBA" id="ARBA00022824"/>
    </source>
</evidence>
<feature type="transmembrane region" description="Helical" evidence="12">
    <location>
        <begin position="372"/>
        <end position="393"/>
    </location>
</feature>
<keyword evidence="14" id="KW-1185">Reference proteome</keyword>
<evidence type="ECO:0000256" key="6">
    <source>
        <dbReference type="ARBA" id="ARBA00022989"/>
    </source>
</evidence>
<comment type="similarity">
    <text evidence="2 10">Belongs to the membrane-bound acyltransferase family. Sterol o-acyltransferase subfamily.</text>
</comment>
<reference evidence="13 14" key="1">
    <citation type="journal article" date="2016" name="Proc. Natl. Acad. Sci. U.S.A.">
        <title>Comparative genomics of biotechnologically important yeasts.</title>
        <authorList>
            <person name="Riley R."/>
            <person name="Haridas S."/>
            <person name="Wolfe K.H."/>
            <person name="Lopes M.R."/>
            <person name="Hittinger C.T."/>
            <person name="Goeker M."/>
            <person name="Salamov A.A."/>
            <person name="Wisecaver J.H."/>
            <person name="Long T.M."/>
            <person name="Calvey C.H."/>
            <person name="Aerts A.L."/>
            <person name="Barry K.W."/>
            <person name="Choi C."/>
            <person name="Clum A."/>
            <person name="Coughlan A.Y."/>
            <person name="Deshpande S."/>
            <person name="Douglass A.P."/>
            <person name="Hanson S.J."/>
            <person name="Klenk H.-P."/>
            <person name="LaButti K.M."/>
            <person name="Lapidus A."/>
            <person name="Lindquist E.A."/>
            <person name="Lipzen A.M."/>
            <person name="Meier-Kolthoff J.P."/>
            <person name="Ohm R.A."/>
            <person name="Otillar R.P."/>
            <person name="Pangilinan J.L."/>
            <person name="Peng Y."/>
            <person name="Rokas A."/>
            <person name="Rosa C.A."/>
            <person name="Scheuner C."/>
            <person name="Sibirny A.A."/>
            <person name="Slot J.C."/>
            <person name="Stielow J.B."/>
            <person name="Sun H."/>
            <person name="Kurtzman C.P."/>
            <person name="Blackwell M."/>
            <person name="Grigoriev I.V."/>
            <person name="Jeffries T.W."/>
        </authorList>
    </citation>
    <scope>NUCLEOTIDE SEQUENCE [LARGE SCALE GENOMIC DNA]</scope>
    <source>
        <strain evidence="14">ATCC 18201 / CBS 1600 / BCRC 20928 / JCM 3617 / NBRC 0987 / NRRL Y-1542</strain>
    </source>
</reference>
<feature type="transmembrane region" description="Helical" evidence="12">
    <location>
        <begin position="510"/>
        <end position="528"/>
    </location>
</feature>
<proteinExistence type="inferred from homology"/>
<dbReference type="Proteomes" id="UP000094389">
    <property type="component" value="Unassembled WGS sequence"/>
</dbReference>
<dbReference type="Pfam" id="PF03062">
    <property type="entry name" value="MBOAT"/>
    <property type="match status" value="1"/>
</dbReference>
<dbReference type="InterPro" id="IPR004299">
    <property type="entry name" value="MBOAT_fam"/>
</dbReference>
<accession>A0A1E4RTS0</accession>
<evidence type="ECO:0000256" key="1">
    <source>
        <dbReference type="ARBA" id="ARBA00004477"/>
    </source>
</evidence>
<feature type="active site" evidence="11">
    <location>
        <position position="467"/>
    </location>
</feature>
<dbReference type="AlphaFoldDB" id="A0A1E4RTS0"/>
<evidence type="ECO:0000313" key="13">
    <source>
        <dbReference type="EMBL" id="ODV70628.1"/>
    </source>
</evidence>
<dbReference type="OMA" id="LMCTLYL"/>
<evidence type="ECO:0000256" key="2">
    <source>
        <dbReference type="ARBA" id="ARBA00009010"/>
    </source>
</evidence>
<evidence type="ECO:0000256" key="12">
    <source>
        <dbReference type="SAM" id="Phobius"/>
    </source>
</evidence>
<organism evidence="13 14">
    <name type="scientific">Cyberlindnera jadinii (strain ATCC 18201 / CBS 1600 / BCRC 20928 / JCM 3617 / NBRC 0987 / NRRL Y-1542)</name>
    <name type="common">Torula yeast</name>
    <name type="synonym">Candida utilis</name>
    <dbReference type="NCBI Taxonomy" id="983966"/>
    <lineage>
        <taxon>Eukaryota</taxon>
        <taxon>Fungi</taxon>
        <taxon>Dikarya</taxon>
        <taxon>Ascomycota</taxon>
        <taxon>Saccharomycotina</taxon>
        <taxon>Saccharomycetes</taxon>
        <taxon>Phaffomycetales</taxon>
        <taxon>Phaffomycetaceae</taxon>
        <taxon>Cyberlindnera</taxon>
    </lineage>
</organism>
<dbReference type="EMBL" id="KV453958">
    <property type="protein sequence ID" value="ODV70628.1"/>
    <property type="molecule type" value="Genomic_DNA"/>
</dbReference>
<dbReference type="GeneID" id="30990467"/>
<evidence type="ECO:0000256" key="8">
    <source>
        <dbReference type="ARBA" id="ARBA00023315"/>
    </source>
</evidence>
<keyword evidence="5 10" id="KW-0256">Endoplasmic reticulum</keyword>
<dbReference type="GO" id="GO:0005789">
    <property type="term" value="C:endoplasmic reticulum membrane"/>
    <property type="evidence" value="ECO:0007669"/>
    <property type="project" value="UniProtKB-SubCell"/>
</dbReference>
<keyword evidence="6 12" id="KW-1133">Transmembrane helix</keyword>
<evidence type="ECO:0000313" key="14">
    <source>
        <dbReference type="Proteomes" id="UP000094389"/>
    </source>
</evidence>
<evidence type="ECO:0000256" key="9">
    <source>
        <dbReference type="ARBA" id="ARBA00023568"/>
    </source>
</evidence>
<evidence type="ECO:0000256" key="4">
    <source>
        <dbReference type="ARBA" id="ARBA00022692"/>
    </source>
</evidence>
<dbReference type="PANTHER" id="PTHR10408:SF23">
    <property type="entry name" value="STEROL O-ACYLTRANSFERASE 1-RELATED"/>
    <property type="match status" value="1"/>
</dbReference>
<comment type="subcellular location">
    <subcellularLocation>
        <location evidence="1 10">Endoplasmic reticulum membrane</location>
        <topology evidence="1 10">Multi-pass membrane protein</topology>
    </subcellularLocation>
</comment>
<evidence type="ECO:0000256" key="11">
    <source>
        <dbReference type="PIRSR" id="PIRSR000439-1"/>
    </source>
</evidence>
<dbReference type="GO" id="GO:0008204">
    <property type="term" value="P:ergosterol metabolic process"/>
    <property type="evidence" value="ECO:0007669"/>
    <property type="project" value="TreeGrafter"/>
</dbReference>
<keyword evidence="8 10" id="KW-0012">Acyltransferase</keyword>
<dbReference type="GO" id="GO:0034737">
    <property type="term" value="F:ergosterol O-acyltransferase activity"/>
    <property type="evidence" value="ECO:0007669"/>
    <property type="project" value="TreeGrafter"/>
</dbReference>